<sequence length="332" mass="37216">MSAKANFFKIGIFVISATIIAIIAIVVLGVGTLFKKKIFFETYIEGSVQGLDVGSPVKMRGVPMGNVEEIAFVREKYKFDVSSEEDLNYGQYVFIQLSVEPKMEATEKEQLQFLVNMIAKGLRIRLASQGITGGAYLEADFLDPEKHPPMKLAWEPGSHYIPSAPSTITQFTESVEKILEKLEELNVKGITDGLEKTLVSVNKILNDTKVTKIAEHAEQLLLELSDTNKRLKPVLSDVSVTMATVQRITRDTEKPLSQSLGELPEIITKLKYTLRRLDNFVSREEQDMEISTENLRLITGNLQYLTENAKQYPSFLLFGKPPPHSYPGGKQQ</sequence>
<keyword evidence="1" id="KW-0812">Transmembrane</keyword>
<dbReference type="EMBL" id="JRYO01000264">
    <property type="protein sequence ID" value="KHE90462.1"/>
    <property type="molecule type" value="Genomic_DNA"/>
</dbReference>
<keyword evidence="1" id="KW-1133">Transmembrane helix</keyword>
<proteinExistence type="predicted"/>
<evidence type="ECO:0000313" key="4">
    <source>
        <dbReference type="Proteomes" id="UP000030652"/>
    </source>
</evidence>
<gene>
    <name evidence="3" type="primary">pqiB</name>
    <name evidence="3" type="ORF">SCABRO_03847</name>
</gene>
<organism evidence="3 4">
    <name type="scientific">Candidatus Scalindua brodae</name>
    <dbReference type="NCBI Taxonomy" id="237368"/>
    <lineage>
        <taxon>Bacteria</taxon>
        <taxon>Pseudomonadati</taxon>
        <taxon>Planctomycetota</taxon>
        <taxon>Candidatus Brocadiia</taxon>
        <taxon>Candidatus Brocadiales</taxon>
        <taxon>Candidatus Scalinduaceae</taxon>
        <taxon>Candidatus Scalindua</taxon>
    </lineage>
</organism>
<accession>A0A0B0EB06</accession>
<dbReference type="InterPro" id="IPR003399">
    <property type="entry name" value="Mce/MlaD"/>
</dbReference>
<dbReference type="Pfam" id="PF02470">
    <property type="entry name" value="MlaD"/>
    <property type="match status" value="1"/>
</dbReference>
<protein>
    <submittedName>
        <fullName evidence="3">Paraquat-inducible protein B</fullName>
    </submittedName>
</protein>
<dbReference type="Proteomes" id="UP000030652">
    <property type="component" value="Unassembled WGS sequence"/>
</dbReference>
<feature type="transmembrane region" description="Helical" evidence="1">
    <location>
        <begin position="12"/>
        <end position="34"/>
    </location>
</feature>
<keyword evidence="1" id="KW-0472">Membrane</keyword>
<dbReference type="AlphaFoldDB" id="A0A0B0EB06"/>
<evidence type="ECO:0000256" key="1">
    <source>
        <dbReference type="SAM" id="Phobius"/>
    </source>
</evidence>
<dbReference type="PANTHER" id="PTHR36698">
    <property type="entry name" value="BLL5892 PROTEIN"/>
    <property type="match status" value="1"/>
</dbReference>
<evidence type="ECO:0000313" key="3">
    <source>
        <dbReference type="EMBL" id="KHE90462.1"/>
    </source>
</evidence>
<evidence type="ECO:0000259" key="2">
    <source>
        <dbReference type="Pfam" id="PF02470"/>
    </source>
</evidence>
<reference evidence="3 4" key="1">
    <citation type="submission" date="2014-10" db="EMBL/GenBank/DDBJ databases">
        <title>Draft genome of anammox bacterium scalindua brodae, obtained using differential coverage binning of sequence data from two enrichment reactors.</title>
        <authorList>
            <person name="Speth D.R."/>
            <person name="Russ L."/>
            <person name="Kartal B."/>
            <person name="Op den Camp H.J."/>
            <person name="Dutilh B.E."/>
            <person name="Jetten M.S."/>
        </authorList>
    </citation>
    <scope>NUCLEOTIDE SEQUENCE [LARGE SCALE GENOMIC DNA]</scope>
    <source>
        <strain evidence="3">RU1</strain>
    </source>
</reference>
<dbReference type="eggNOG" id="COG1463">
    <property type="taxonomic scope" value="Bacteria"/>
</dbReference>
<name>A0A0B0EB06_9BACT</name>
<feature type="domain" description="Mce/MlaD" evidence="2">
    <location>
        <begin position="47"/>
        <end position="140"/>
    </location>
</feature>
<dbReference type="PANTHER" id="PTHR36698:SF2">
    <property type="entry name" value="MCE_MLAD DOMAIN-CONTAINING PROTEIN"/>
    <property type="match status" value="1"/>
</dbReference>
<comment type="caution">
    <text evidence="3">The sequence shown here is derived from an EMBL/GenBank/DDBJ whole genome shotgun (WGS) entry which is preliminary data.</text>
</comment>